<proteinExistence type="predicted"/>
<accession>A0ABM7Z082</accession>
<keyword evidence="2" id="KW-1185">Reference proteome</keyword>
<evidence type="ECO:0000313" key="2">
    <source>
        <dbReference type="Proteomes" id="UP001055453"/>
    </source>
</evidence>
<organism evidence="1 2">
    <name type="scientific">Nostoc cf. commune SO-36</name>
    <dbReference type="NCBI Taxonomy" id="449208"/>
    <lineage>
        <taxon>Bacteria</taxon>
        <taxon>Bacillati</taxon>
        <taxon>Cyanobacteriota</taxon>
        <taxon>Cyanophyceae</taxon>
        <taxon>Nostocales</taxon>
        <taxon>Nostocaceae</taxon>
        <taxon>Nostoc</taxon>
    </lineage>
</organism>
<name>A0ABM7Z082_NOSCO</name>
<reference evidence="1" key="1">
    <citation type="submission" date="2022-04" db="EMBL/GenBank/DDBJ databases">
        <title>Complete genome sequence of a cyanobacterium, Nostoc sp. SO-36, isolated in Antarctica.</title>
        <authorList>
            <person name="Kanesaki Y."/>
            <person name="Effendi D."/>
            <person name="Sakamoto T."/>
            <person name="Ohtani S."/>
            <person name="Awai K."/>
        </authorList>
    </citation>
    <scope>NUCLEOTIDE SEQUENCE</scope>
    <source>
        <strain evidence="1">SO-36</strain>
    </source>
</reference>
<gene>
    <name evidence="1" type="ORF">ANSO36C_21360</name>
</gene>
<protein>
    <recommendedName>
        <fullName evidence="3">Transposase</fullName>
    </recommendedName>
</protein>
<sequence length="87" mass="9920">MYTQAEIEVFDHDWPTLAEGVVIPHGLYDLSLNEGYIQIGISHDTGEFACDSLRYWWKHYGSKHYQTANSILLLCDGGGSNNSRHYL</sequence>
<dbReference type="Proteomes" id="UP001055453">
    <property type="component" value="Chromosome"/>
</dbReference>
<dbReference type="Pfam" id="PF07592">
    <property type="entry name" value="DDE_Tnp_ISAZ013"/>
    <property type="match status" value="1"/>
</dbReference>
<dbReference type="InterPro" id="IPR011518">
    <property type="entry name" value="Transposase_36"/>
</dbReference>
<evidence type="ECO:0000313" key="1">
    <source>
        <dbReference type="EMBL" id="BDI16334.1"/>
    </source>
</evidence>
<dbReference type="EMBL" id="AP025732">
    <property type="protein sequence ID" value="BDI16334.1"/>
    <property type="molecule type" value="Genomic_DNA"/>
</dbReference>
<evidence type="ECO:0008006" key="3">
    <source>
        <dbReference type="Google" id="ProtNLM"/>
    </source>
</evidence>